<feature type="domain" description="Glycosyltransferase subfamily 4-like N-terminal" evidence="3">
    <location>
        <begin position="16"/>
        <end position="105"/>
    </location>
</feature>
<dbReference type="GO" id="GO:0009103">
    <property type="term" value="P:lipopolysaccharide biosynthetic process"/>
    <property type="evidence" value="ECO:0007669"/>
    <property type="project" value="TreeGrafter"/>
</dbReference>
<dbReference type="PANTHER" id="PTHR46401:SF2">
    <property type="entry name" value="GLYCOSYLTRANSFERASE WBBK-RELATED"/>
    <property type="match status" value="1"/>
</dbReference>
<proteinExistence type="predicted"/>
<keyword evidence="1" id="KW-0808">Transferase</keyword>
<dbReference type="Pfam" id="PF13439">
    <property type="entry name" value="Glyco_transf_4"/>
    <property type="match status" value="1"/>
</dbReference>
<dbReference type="GO" id="GO:0016757">
    <property type="term" value="F:glycosyltransferase activity"/>
    <property type="evidence" value="ECO:0007669"/>
    <property type="project" value="InterPro"/>
</dbReference>
<dbReference type="InterPro" id="IPR028098">
    <property type="entry name" value="Glyco_trans_4-like_N"/>
</dbReference>
<accession>X1BB80</accession>
<feature type="non-terminal residue" evidence="4">
    <location>
        <position position="275"/>
    </location>
</feature>
<evidence type="ECO:0000313" key="4">
    <source>
        <dbReference type="EMBL" id="GAG93164.1"/>
    </source>
</evidence>
<sequence>KKWINSSIEYKEKILEDVDIIHSTAYMVPELFNSKLIVTIHDLSFLIFPEYHTRENYQLVLKNLIYLNSRPYMVICDSEQTKKDVIKYFHVPEEKLKVIYLGVDEKFTKEVDKNKKAKVLKKYNLDEGYLLCVSSIEPRKNFLRIINAFSQLIKKTEYRNLRLVCVGGKGWKNTKIYEQVKKKNLEGAVYFLGYLEEDELPYIYNGVKLFLYPSLYEGFGLPVLEAMASKVPVITSNVSSLPEAAGDAAIMINPYSEKELLDSMLALLENDEKEV</sequence>
<dbReference type="Pfam" id="PF00534">
    <property type="entry name" value="Glycos_transf_1"/>
    <property type="match status" value="1"/>
</dbReference>
<evidence type="ECO:0000259" key="3">
    <source>
        <dbReference type="Pfam" id="PF13439"/>
    </source>
</evidence>
<reference evidence="4" key="1">
    <citation type="journal article" date="2014" name="Front. Microbiol.">
        <title>High frequency of phylogenetically diverse reductive dehalogenase-homologous genes in deep subseafloor sedimentary metagenomes.</title>
        <authorList>
            <person name="Kawai M."/>
            <person name="Futagami T."/>
            <person name="Toyoda A."/>
            <person name="Takaki Y."/>
            <person name="Nishi S."/>
            <person name="Hori S."/>
            <person name="Arai W."/>
            <person name="Tsubouchi T."/>
            <person name="Morono Y."/>
            <person name="Uchiyama I."/>
            <person name="Ito T."/>
            <person name="Fujiyama A."/>
            <person name="Inagaki F."/>
            <person name="Takami H."/>
        </authorList>
    </citation>
    <scope>NUCLEOTIDE SEQUENCE</scope>
    <source>
        <strain evidence="4">Expedition CK06-06</strain>
    </source>
</reference>
<dbReference type="Gene3D" id="3.40.50.2000">
    <property type="entry name" value="Glycogen Phosphorylase B"/>
    <property type="match status" value="2"/>
</dbReference>
<protein>
    <recommendedName>
        <fullName evidence="5">Glycosyl transferase family 1 domain-containing protein</fullName>
    </recommendedName>
</protein>
<organism evidence="4">
    <name type="scientific">marine sediment metagenome</name>
    <dbReference type="NCBI Taxonomy" id="412755"/>
    <lineage>
        <taxon>unclassified sequences</taxon>
        <taxon>metagenomes</taxon>
        <taxon>ecological metagenomes</taxon>
    </lineage>
</organism>
<evidence type="ECO:0000256" key="1">
    <source>
        <dbReference type="ARBA" id="ARBA00022679"/>
    </source>
</evidence>
<comment type="caution">
    <text evidence="4">The sequence shown here is derived from an EMBL/GenBank/DDBJ whole genome shotgun (WGS) entry which is preliminary data.</text>
</comment>
<dbReference type="InterPro" id="IPR001296">
    <property type="entry name" value="Glyco_trans_1"/>
</dbReference>
<dbReference type="CDD" id="cd03809">
    <property type="entry name" value="GT4_MtfB-like"/>
    <property type="match status" value="1"/>
</dbReference>
<evidence type="ECO:0000259" key="2">
    <source>
        <dbReference type="Pfam" id="PF00534"/>
    </source>
</evidence>
<dbReference type="SUPFAM" id="SSF53756">
    <property type="entry name" value="UDP-Glycosyltransferase/glycogen phosphorylase"/>
    <property type="match status" value="1"/>
</dbReference>
<evidence type="ECO:0008006" key="5">
    <source>
        <dbReference type="Google" id="ProtNLM"/>
    </source>
</evidence>
<dbReference type="EMBL" id="BART01027447">
    <property type="protein sequence ID" value="GAG93164.1"/>
    <property type="molecule type" value="Genomic_DNA"/>
</dbReference>
<feature type="non-terminal residue" evidence="4">
    <location>
        <position position="1"/>
    </location>
</feature>
<name>X1BB80_9ZZZZ</name>
<gene>
    <name evidence="4" type="ORF">S01H4_48662</name>
</gene>
<dbReference type="AlphaFoldDB" id="X1BB80"/>
<feature type="domain" description="Glycosyl transferase family 1" evidence="2">
    <location>
        <begin position="124"/>
        <end position="273"/>
    </location>
</feature>
<dbReference type="PANTHER" id="PTHR46401">
    <property type="entry name" value="GLYCOSYLTRANSFERASE WBBK-RELATED"/>
    <property type="match status" value="1"/>
</dbReference>